<sequence>MLNPVINVSQNVFPRPRLKLLTPTPDSRLPTPDSRLPTPDSRLPTPDSLD</sequence>
<dbReference type="EMBL" id="CP017708">
    <property type="protein sequence ID" value="WAN69845.1"/>
    <property type="molecule type" value="Genomic_DNA"/>
</dbReference>
<evidence type="ECO:0000313" key="2">
    <source>
        <dbReference type="EMBL" id="WAN69845.1"/>
    </source>
</evidence>
<name>A0A9Q9UWF7_MOOP1</name>
<accession>A0A9Q9UWF7</accession>
<proteinExistence type="predicted"/>
<dbReference type="AlphaFoldDB" id="A0A9Q9UWF7"/>
<organism evidence="2">
    <name type="scientific">Moorena producens (strain JHB)</name>
    <dbReference type="NCBI Taxonomy" id="1454205"/>
    <lineage>
        <taxon>Bacteria</taxon>
        <taxon>Bacillati</taxon>
        <taxon>Cyanobacteriota</taxon>
        <taxon>Cyanophyceae</taxon>
        <taxon>Coleofasciculales</taxon>
        <taxon>Coleofasciculaceae</taxon>
        <taxon>Moorena</taxon>
    </lineage>
</organism>
<reference evidence="2" key="1">
    <citation type="journal article" date="2017" name="Proc. Natl. Acad. Sci. U.S.A.">
        <title>Comparative genomics uncovers the prolific and distinctive metabolic potential of the cyanobacterial genus Moorea.</title>
        <authorList>
            <person name="Leao T."/>
            <person name="Castelao G."/>
            <person name="Korobeynikov A."/>
            <person name="Monroe E.A."/>
            <person name="Podell S."/>
            <person name="Glukhov E."/>
            <person name="Allen E.E."/>
            <person name="Gerwick W.H."/>
            <person name="Gerwick L."/>
        </authorList>
    </citation>
    <scope>NUCLEOTIDE SEQUENCE</scope>
    <source>
        <strain evidence="2">JHB</strain>
    </source>
</reference>
<dbReference type="Proteomes" id="UP000176944">
    <property type="component" value="Chromosome"/>
</dbReference>
<evidence type="ECO:0000256" key="1">
    <source>
        <dbReference type="SAM" id="MobiDB-lite"/>
    </source>
</evidence>
<gene>
    <name evidence="2" type="ORF">BJP36_37770</name>
</gene>
<reference evidence="2" key="2">
    <citation type="submission" date="2022-10" db="EMBL/GenBank/DDBJ databases">
        <authorList>
            <person name="Ngo T.-E."/>
        </authorList>
    </citation>
    <scope>NUCLEOTIDE SEQUENCE</scope>
    <source>
        <strain evidence="2">JHB</strain>
    </source>
</reference>
<protein>
    <submittedName>
        <fullName evidence="2">Uncharacterized protein</fullName>
    </submittedName>
</protein>
<feature type="region of interest" description="Disordered" evidence="1">
    <location>
        <begin position="16"/>
        <end position="50"/>
    </location>
</feature>